<reference evidence="1" key="1">
    <citation type="journal article" date="2020" name="Nature">
        <title>Giant virus diversity and host interactions through global metagenomics.</title>
        <authorList>
            <person name="Schulz F."/>
            <person name="Roux S."/>
            <person name="Paez-Espino D."/>
            <person name="Jungbluth S."/>
            <person name="Walsh D.A."/>
            <person name="Denef V.J."/>
            <person name="McMahon K.D."/>
            <person name="Konstantinidis K.T."/>
            <person name="Eloe-Fadrosh E.A."/>
            <person name="Kyrpides N.C."/>
            <person name="Woyke T."/>
        </authorList>
    </citation>
    <scope>NUCLEOTIDE SEQUENCE</scope>
    <source>
        <strain evidence="1">GVMAG-M-3300009187-29</strain>
    </source>
</reference>
<dbReference type="Gene3D" id="3.30.160.60">
    <property type="entry name" value="Classic Zinc Finger"/>
    <property type="match status" value="1"/>
</dbReference>
<proteinExistence type="predicted"/>
<evidence type="ECO:0000313" key="1">
    <source>
        <dbReference type="EMBL" id="QHS86341.1"/>
    </source>
</evidence>
<dbReference type="AlphaFoldDB" id="A0A6C0B3H1"/>
<name>A0A6C0B3H1_9ZZZZ</name>
<sequence>MEKSPEIPKKYICKTCDYFTNNKKDFIKHNSTRKHNLLTNPNGFVPSPNNIETRDFSCKCGKTYKHMSSLCNHKKKCTGTTADDLMKAVLSDNNKSINANLLLEIVKQTNEFKTLLIEQNNKFNELASQNTMIQNNITTNNNSFNLNVFLNEKCKDALNLMDFVNSLQLKLTDFEETGRLGYVEGISKIIVNGLKEMDVHKRPIHCTDVKRETMYVKDQDVWEKENDDKSRLTKAVKVVADKNFQQMLAWQKEYPECTVNNTQQNENFIKIMLAVLGGQTPEEDEKNREKILRNIAKEVVIDKSTC</sequence>
<organism evidence="1">
    <name type="scientific">viral metagenome</name>
    <dbReference type="NCBI Taxonomy" id="1070528"/>
    <lineage>
        <taxon>unclassified sequences</taxon>
        <taxon>metagenomes</taxon>
        <taxon>organismal metagenomes</taxon>
    </lineage>
</organism>
<evidence type="ECO:0008006" key="2">
    <source>
        <dbReference type="Google" id="ProtNLM"/>
    </source>
</evidence>
<dbReference type="EMBL" id="MN739053">
    <property type="protein sequence ID" value="QHS86341.1"/>
    <property type="molecule type" value="Genomic_DNA"/>
</dbReference>
<accession>A0A6C0B3H1</accession>
<protein>
    <recommendedName>
        <fullName evidence="2">C2H2-type domain-containing protein</fullName>
    </recommendedName>
</protein>